<accession>A0ABD4T6M4</accession>
<keyword evidence="2" id="KW-1185">Reference proteome</keyword>
<dbReference type="EMBL" id="JTHE03000079">
    <property type="protein sequence ID" value="MCM1983890.1"/>
    <property type="molecule type" value="Genomic_DNA"/>
</dbReference>
<dbReference type="PANTHER" id="PTHR34822">
    <property type="entry name" value="GRPB DOMAIN PROTEIN (AFU_ORTHOLOGUE AFUA_1G01530)"/>
    <property type="match status" value="1"/>
</dbReference>
<organism evidence="1 2">
    <name type="scientific">Lyngbya confervoides BDU141951</name>
    <dbReference type="NCBI Taxonomy" id="1574623"/>
    <lineage>
        <taxon>Bacteria</taxon>
        <taxon>Bacillati</taxon>
        <taxon>Cyanobacteriota</taxon>
        <taxon>Cyanophyceae</taxon>
        <taxon>Oscillatoriophycideae</taxon>
        <taxon>Oscillatoriales</taxon>
        <taxon>Microcoleaceae</taxon>
        <taxon>Lyngbya</taxon>
    </lineage>
</organism>
<dbReference type="Pfam" id="PF04229">
    <property type="entry name" value="GrpB"/>
    <property type="match status" value="1"/>
</dbReference>
<dbReference type="InterPro" id="IPR007344">
    <property type="entry name" value="GrpB/CoaE"/>
</dbReference>
<evidence type="ECO:0000313" key="2">
    <source>
        <dbReference type="Proteomes" id="UP000031561"/>
    </source>
</evidence>
<gene>
    <name evidence="1" type="ORF">QQ91_0013795</name>
</gene>
<evidence type="ECO:0000313" key="1">
    <source>
        <dbReference type="EMBL" id="MCM1983890.1"/>
    </source>
</evidence>
<dbReference type="AlphaFoldDB" id="A0ABD4T6M4"/>
<dbReference type="Proteomes" id="UP000031561">
    <property type="component" value="Unassembled WGS sequence"/>
</dbReference>
<dbReference type="PANTHER" id="PTHR34822:SF1">
    <property type="entry name" value="GRPB FAMILY PROTEIN"/>
    <property type="match status" value="1"/>
</dbReference>
<dbReference type="Gene3D" id="3.30.460.10">
    <property type="entry name" value="Beta Polymerase, domain 2"/>
    <property type="match status" value="1"/>
</dbReference>
<dbReference type="InterPro" id="IPR043519">
    <property type="entry name" value="NT_sf"/>
</dbReference>
<comment type="caution">
    <text evidence="1">The sequence shown here is derived from an EMBL/GenBank/DDBJ whole genome shotgun (WGS) entry which is preliminary data.</text>
</comment>
<dbReference type="RefSeq" id="WP_166275538.1">
    <property type="nucleotide sequence ID" value="NZ_JTHE03000079.1"/>
</dbReference>
<protein>
    <submittedName>
        <fullName evidence="1">GrpB family protein</fullName>
    </submittedName>
</protein>
<sequence length="180" mass="20430">MIKQVIVVPHHPNWSRQFAQEGQILREELANNLVRLHHGGSTAIPGIHAKPIIDILAEVADLDRVDAQIPRLTTRGYEAMGEYGIPGRRYFRKHNAVGVRTHHLHVFSTGSAEVLRHLAFRDYMIAHPEAAQAYSQLKQRLAVAYPDDIEAYMDGKDSFIKAMEQKSLEWIQLNTSDESI</sequence>
<dbReference type="SUPFAM" id="SSF81301">
    <property type="entry name" value="Nucleotidyltransferase"/>
    <property type="match status" value="1"/>
</dbReference>
<reference evidence="1 2" key="1">
    <citation type="journal article" date="2015" name="Genome Announc.">
        <title>Draft Genome Sequence of Filamentous Marine Cyanobacterium Lyngbya confervoides Strain BDU141951.</title>
        <authorList>
            <person name="Chandrababunaidu M.M."/>
            <person name="Sen D."/>
            <person name="Tripathy S."/>
        </authorList>
    </citation>
    <scope>NUCLEOTIDE SEQUENCE [LARGE SCALE GENOMIC DNA]</scope>
    <source>
        <strain evidence="1 2">BDU141951</strain>
    </source>
</reference>
<name>A0ABD4T6M4_9CYAN</name>
<proteinExistence type="predicted"/>